<evidence type="ECO:0000313" key="2">
    <source>
        <dbReference type="Proteomes" id="UP000231157"/>
    </source>
</evidence>
<sequence length="77" mass="8775">MAEKAREELEKMFDNVGLFSEGLAVVEKDGKEFHIRHDGSPAYEERFDSANSFSEGVASVKKDGKWFNIRYDGTRVD</sequence>
<reference evidence="2" key="1">
    <citation type="submission" date="2017-09" db="EMBL/GenBank/DDBJ databases">
        <title>Depth-based differentiation of microbial function through sediment-hosted aquifers and enrichment of novel symbionts in the deep terrestrial subsurface.</title>
        <authorList>
            <person name="Probst A.J."/>
            <person name="Ladd B."/>
            <person name="Jarett J.K."/>
            <person name="Geller-Mcgrath D.E."/>
            <person name="Sieber C.M.K."/>
            <person name="Emerson J.B."/>
            <person name="Anantharaman K."/>
            <person name="Thomas B.C."/>
            <person name="Malmstrom R."/>
            <person name="Stieglmeier M."/>
            <person name="Klingl A."/>
            <person name="Woyke T."/>
            <person name="Ryan C.M."/>
            <person name="Banfield J.F."/>
        </authorList>
    </citation>
    <scope>NUCLEOTIDE SEQUENCE [LARGE SCALE GENOMIC DNA]</scope>
</reference>
<organism evidence="1 2">
    <name type="scientific">Candidatus Harrisonbacteria bacterium CG10_big_fil_rev_8_21_14_0_10_40_38</name>
    <dbReference type="NCBI Taxonomy" id="1974583"/>
    <lineage>
        <taxon>Bacteria</taxon>
        <taxon>Candidatus Harrisoniibacteriota</taxon>
    </lineage>
</organism>
<dbReference type="Pfam" id="PF14903">
    <property type="entry name" value="WG_beta_rep"/>
    <property type="match status" value="2"/>
</dbReference>
<protein>
    <submittedName>
        <fullName evidence="1">Uncharacterized protein</fullName>
    </submittedName>
</protein>
<comment type="caution">
    <text evidence="1">The sequence shown here is derived from an EMBL/GenBank/DDBJ whole genome shotgun (WGS) entry which is preliminary data.</text>
</comment>
<gene>
    <name evidence="1" type="ORF">COU07_01490</name>
</gene>
<dbReference type="Proteomes" id="UP000231157">
    <property type="component" value="Unassembled WGS sequence"/>
</dbReference>
<accession>A0A2H0UT34</accession>
<dbReference type="AlphaFoldDB" id="A0A2H0UT34"/>
<evidence type="ECO:0000313" key="1">
    <source>
        <dbReference type="EMBL" id="PIR89553.1"/>
    </source>
</evidence>
<name>A0A2H0UT34_9BACT</name>
<proteinExistence type="predicted"/>
<dbReference type="EMBL" id="PFAZ01000001">
    <property type="protein sequence ID" value="PIR89553.1"/>
    <property type="molecule type" value="Genomic_DNA"/>
</dbReference>
<dbReference type="InterPro" id="IPR032774">
    <property type="entry name" value="WG_beta_rep"/>
</dbReference>